<protein>
    <submittedName>
        <fullName evidence="2">Uncharacterized protein</fullName>
    </submittedName>
</protein>
<evidence type="ECO:0000256" key="1">
    <source>
        <dbReference type="SAM" id="MobiDB-lite"/>
    </source>
</evidence>
<reference evidence="2 3" key="1">
    <citation type="submission" date="2019-01" db="EMBL/GenBank/DDBJ databases">
        <title>Sinorhodobacter populi sp. nov. isolated from the symptomatic bark tissue of Populus euramericana canker.</title>
        <authorList>
            <person name="Xu G."/>
        </authorList>
    </citation>
    <scope>NUCLEOTIDE SEQUENCE [LARGE SCALE GENOMIC DNA]</scope>
    <source>
        <strain evidence="2 3">07D10-4-3</strain>
    </source>
</reference>
<dbReference type="EMBL" id="SAUY01000021">
    <property type="protein sequence ID" value="RWR29194.1"/>
    <property type="molecule type" value="Genomic_DNA"/>
</dbReference>
<evidence type="ECO:0000313" key="3">
    <source>
        <dbReference type="Proteomes" id="UP000284451"/>
    </source>
</evidence>
<organism evidence="2 3">
    <name type="scientific">Paenirhodobacter populi</name>
    <dbReference type="NCBI Taxonomy" id="2306993"/>
    <lineage>
        <taxon>Bacteria</taxon>
        <taxon>Pseudomonadati</taxon>
        <taxon>Pseudomonadota</taxon>
        <taxon>Alphaproteobacteria</taxon>
        <taxon>Rhodobacterales</taxon>
        <taxon>Rhodobacter group</taxon>
        <taxon>Paenirhodobacter</taxon>
    </lineage>
</organism>
<sequence>MSFGAFVPSEGPITGGTHSGRGGPQVPDGFKVDARQSDLAARATQLSREKGISFTEALDALDAMGR</sequence>
<accession>A0A443K8U7</accession>
<proteinExistence type="predicted"/>
<evidence type="ECO:0000313" key="2">
    <source>
        <dbReference type="EMBL" id="RWR29194.1"/>
    </source>
</evidence>
<feature type="region of interest" description="Disordered" evidence="1">
    <location>
        <begin position="1"/>
        <end position="31"/>
    </location>
</feature>
<dbReference type="RefSeq" id="WP_128233102.1">
    <property type="nucleotide sequence ID" value="NZ_SAUY01000021.1"/>
</dbReference>
<dbReference type="Proteomes" id="UP000284451">
    <property type="component" value="Unassembled WGS sequence"/>
</dbReference>
<name>A0A443K8U7_9RHOB</name>
<gene>
    <name evidence="2" type="ORF">D2T29_15005</name>
</gene>
<dbReference type="AlphaFoldDB" id="A0A443K8U7"/>
<feature type="compositionally biased region" description="Gly residues" evidence="1">
    <location>
        <begin position="13"/>
        <end position="23"/>
    </location>
</feature>
<comment type="caution">
    <text evidence="2">The sequence shown here is derived from an EMBL/GenBank/DDBJ whole genome shotgun (WGS) entry which is preliminary data.</text>
</comment>
<reference evidence="2 3" key="2">
    <citation type="submission" date="2019-01" db="EMBL/GenBank/DDBJ databases">
        <authorList>
            <person name="Li Y."/>
        </authorList>
    </citation>
    <scope>NUCLEOTIDE SEQUENCE [LARGE SCALE GENOMIC DNA]</scope>
    <source>
        <strain evidence="2 3">07D10-4-3</strain>
    </source>
</reference>